<dbReference type="Pfam" id="PF00072">
    <property type="entry name" value="Response_reg"/>
    <property type="match status" value="1"/>
</dbReference>
<organism evidence="4 5">
    <name type="scientific">Paenibacillus radicis</name>
    <name type="common">ex Gao et al. 2016</name>
    <dbReference type="NCBI Taxonomy" id="1737354"/>
    <lineage>
        <taxon>Bacteria</taxon>
        <taxon>Bacillati</taxon>
        <taxon>Bacillota</taxon>
        <taxon>Bacilli</taxon>
        <taxon>Bacillales</taxon>
        <taxon>Paenibacillaceae</taxon>
        <taxon>Paenibacillus</taxon>
    </lineage>
</organism>
<dbReference type="SMART" id="SM00448">
    <property type="entry name" value="REC"/>
    <property type="match status" value="1"/>
</dbReference>
<dbReference type="AlphaFoldDB" id="A0A917GUH4"/>
<dbReference type="InterPro" id="IPR052016">
    <property type="entry name" value="Bact_Sigma-Reg"/>
</dbReference>
<evidence type="ECO:0000313" key="5">
    <source>
        <dbReference type="Proteomes" id="UP000600247"/>
    </source>
</evidence>
<dbReference type="Pfam" id="PF07228">
    <property type="entry name" value="SpoIIE"/>
    <property type="match status" value="1"/>
</dbReference>
<evidence type="ECO:0000259" key="3">
    <source>
        <dbReference type="PROSITE" id="PS50110"/>
    </source>
</evidence>
<keyword evidence="1" id="KW-0378">Hydrolase</keyword>
<keyword evidence="5" id="KW-1185">Reference proteome</keyword>
<dbReference type="PROSITE" id="PS50110">
    <property type="entry name" value="RESPONSE_REGULATORY"/>
    <property type="match status" value="1"/>
</dbReference>
<dbReference type="Gene3D" id="3.60.40.10">
    <property type="entry name" value="PPM-type phosphatase domain"/>
    <property type="match status" value="1"/>
</dbReference>
<dbReference type="InterPro" id="IPR011006">
    <property type="entry name" value="CheY-like_superfamily"/>
</dbReference>
<dbReference type="SUPFAM" id="SSF52172">
    <property type="entry name" value="CheY-like"/>
    <property type="match status" value="1"/>
</dbReference>
<dbReference type="SMART" id="SM00331">
    <property type="entry name" value="PP2C_SIG"/>
    <property type="match status" value="1"/>
</dbReference>
<evidence type="ECO:0000313" key="4">
    <source>
        <dbReference type="EMBL" id="GGG56977.1"/>
    </source>
</evidence>
<dbReference type="EMBL" id="BMHY01000001">
    <property type="protein sequence ID" value="GGG56977.1"/>
    <property type="molecule type" value="Genomic_DNA"/>
</dbReference>
<gene>
    <name evidence="4" type="primary">rsbU</name>
    <name evidence="4" type="ORF">GCM10010918_07520</name>
</gene>
<sequence>MSIIIVDDNATNQLIIKTILNKAGYSQLKTASSAHELYEMLGIHSAVMREPDIELILMDMMMPDIDGLEACRVIQQDTRYKDVPIIFVTAVGDSNKMAEALDAGASDYVMKPINRMELLARIRSALRLKKEIDWHKERDKRMKYKLELAKQVQLSVLSKPIDDENVSIYAAYQPSSELAGDFYAWYRIDKHRYGVILLDMMGHGISSSLVCMYISSVLRDTITRISDMEQVMLELNRYMNQLHMKDELINYYFTAIYLVLDTERKTLEYVNAGHPTGVAFVDGETVLLEQSCGAIGLFDSLKVEKRELRYDHEVAITLYTDGLIDSIDNGREIPIERLIKQFTEGRHTEPHELVRTIVPVPCNGIQKDDICLVKLQTKSIISE</sequence>
<dbReference type="Gene3D" id="3.40.50.2300">
    <property type="match status" value="1"/>
</dbReference>
<comment type="caution">
    <text evidence="4">The sequence shown here is derived from an EMBL/GenBank/DDBJ whole genome shotgun (WGS) entry which is preliminary data.</text>
</comment>
<keyword evidence="2" id="KW-0597">Phosphoprotein</keyword>
<dbReference type="GO" id="GO:0000160">
    <property type="term" value="P:phosphorelay signal transduction system"/>
    <property type="evidence" value="ECO:0007669"/>
    <property type="project" value="InterPro"/>
</dbReference>
<dbReference type="GO" id="GO:0016791">
    <property type="term" value="F:phosphatase activity"/>
    <property type="evidence" value="ECO:0007669"/>
    <property type="project" value="TreeGrafter"/>
</dbReference>
<accession>A0A917GUH4</accession>
<reference evidence="4 5" key="1">
    <citation type="journal article" date="2014" name="Int. J. Syst. Evol. Microbiol.">
        <title>Complete genome sequence of Corynebacterium casei LMG S-19264T (=DSM 44701T), isolated from a smear-ripened cheese.</title>
        <authorList>
            <consortium name="US DOE Joint Genome Institute (JGI-PGF)"/>
            <person name="Walter F."/>
            <person name="Albersmeier A."/>
            <person name="Kalinowski J."/>
            <person name="Ruckert C."/>
        </authorList>
    </citation>
    <scope>NUCLEOTIDE SEQUENCE [LARGE SCALE GENOMIC DNA]</scope>
    <source>
        <strain evidence="4 5">CGMCC 1.15286</strain>
    </source>
</reference>
<dbReference type="PANTHER" id="PTHR43156:SF14">
    <property type="entry name" value="PHOSPHOSERINE PHOSPHATASE RSBP"/>
    <property type="match status" value="1"/>
</dbReference>
<evidence type="ECO:0000256" key="2">
    <source>
        <dbReference type="PROSITE-ProRule" id="PRU00169"/>
    </source>
</evidence>
<protein>
    <submittedName>
        <fullName evidence="4">Transcriptional regulator</fullName>
    </submittedName>
</protein>
<dbReference type="InterPro" id="IPR036457">
    <property type="entry name" value="PPM-type-like_dom_sf"/>
</dbReference>
<name>A0A917GUH4_9BACL</name>
<dbReference type="Proteomes" id="UP000600247">
    <property type="component" value="Unassembled WGS sequence"/>
</dbReference>
<dbReference type="InterPro" id="IPR001932">
    <property type="entry name" value="PPM-type_phosphatase-like_dom"/>
</dbReference>
<feature type="modified residue" description="4-aspartylphosphate" evidence="2">
    <location>
        <position position="59"/>
    </location>
</feature>
<proteinExistence type="predicted"/>
<feature type="domain" description="Response regulatory" evidence="3">
    <location>
        <begin position="2"/>
        <end position="126"/>
    </location>
</feature>
<dbReference type="SUPFAM" id="SSF81606">
    <property type="entry name" value="PP2C-like"/>
    <property type="match status" value="1"/>
</dbReference>
<dbReference type="PANTHER" id="PTHR43156">
    <property type="entry name" value="STAGE II SPORULATION PROTEIN E-RELATED"/>
    <property type="match status" value="1"/>
</dbReference>
<dbReference type="RefSeq" id="WP_188887567.1">
    <property type="nucleotide sequence ID" value="NZ_BMHY01000001.1"/>
</dbReference>
<evidence type="ECO:0000256" key="1">
    <source>
        <dbReference type="ARBA" id="ARBA00022801"/>
    </source>
</evidence>
<dbReference type="InterPro" id="IPR001789">
    <property type="entry name" value="Sig_transdc_resp-reg_receiver"/>
</dbReference>